<dbReference type="EMBL" id="BONH01000049">
    <property type="protein sequence ID" value="GIG02210.1"/>
    <property type="molecule type" value="Genomic_DNA"/>
</dbReference>
<organism evidence="4 5">
    <name type="scientific">Catellatospora citrea</name>
    <dbReference type="NCBI Taxonomy" id="53366"/>
    <lineage>
        <taxon>Bacteria</taxon>
        <taxon>Bacillati</taxon>
        <taxon>Actinomycetota</taxon>
        <taxon>Actinomycetes</taxon>
        <taxon>Micromonosporales</taxon>
        <taxon>Micromonosporaceae</taxon>
        <taxon>Catellatospora</taxon>
    </lineage>
</organism>
<evidence type="ECO:0000256" key="2">
    <source>
        <dbReference type="ARBA" id="ARBA00022801"/>
    </source>
</evidence>
<evidence type="ECO:0000256" key="1">
    <source>
        <dbReference type="ARBA" id="ARBA00001946"/>
    </source>
</evidence>
<dbReference type="Proteomes" id="UP000659904">
    <property type="component" value="Unassembled WGS sequence"/>
</dbReference>
<comment type="caution">
    <text evidence="4">The sequence shown here is derived from an EMBL/GenBank/DDBJ whole genome shotgun (WGS) entry which is preliminary data.</text>
</comment>
<dbReference type="PANTHER" id="PTHR43046:SF16">
    <property type="entry name" value="ADP-RIBOSE PYROPHOSPHATASE YJHB-RELATED"/>
    <property type="match status" value="1"/>
</dbReference>
<dbReference type="AlphaFoldDB" id="A0A8J3KJR9"/>
<accession>A0A8J3KJR9</accession>
<dbReference type="Gene3D" id="3.90.79.10">
    <property type="entry name" value="Nucleoside Triphosphate Pyrophosphohydrolase"/>
    <property type="match status" value="1"/>
</dbReference>
<dbReference type="InterPro" id="IPR020084">
    <property type="entry name" value="NUDIX_hydrolase_CS"/>
</dbReference>
<gene>
    <name evidence="4" type="ORF">Cci01nite_73030</name>
</gene>
<sequence>MASPHDRFPLLFAPQRWEWAGVDCRFSTTAPEDRLVTNVHVVGFAGDRIVLCRDARDVWFLPGGTREPDESVTACAARELREEAGAVLRGPLHVIGAHHAVSDLPAPYRPHQPHPEKAWLWCFAEVSIEGAPDNPDDGETVLEVRAHPLDEARRLLLTDGPWYPELLTLATEQRAAGTAPPL</sequence>
<dbReference type="PANTHER" id="PTHR43046">
    <property type="entry name" value="GDP-MANNOSE MANNOSYL HYDROLASE"/>
    <property type="match status" value="1"/>
</dbReference>
<dbReference type="InterPro" id="IPR000086">
    <property type="entry name" value="NUDIX_hydrolase_dom"/>
</dbReference>
<dbReference type="PROSITE" id="PS00893">
    <property type="entry name" value="NUDIX_BOX"/>
    <property type="match status" value="1"/>
</dbReference>
<evidence type="ECO:0000259" key="3">
    <source>
        <dbReference type="PROSITE" id="PS51462"/>
    </source>
</evidence>
<comment type="cofactor">
    <cofactor evidence="1">
        <name>Mg(2+)</name>
        <dbReference type="ChEBI" id="CHEBI:18420"/>
    </cofactor>
</comment>
<reference evidence="4 5" key="1">
    <citation type="submission" date="2021-01" db="EMBL/GenBank/DDBJ databases">
        <title>Whole genome shotgun sequence of Catellatospora citrea NBRC 14495.</title>
        <authorList>
            <person name="Komaki H."/>
            <person name="Tamura T."/>
        </authorList>
    </citation>
    <scope>NUCLEOTIDE SEQUENCE [LARGE SCALE GENOMIC DNA]</scope>
    <source>
        <strain evidence="4 5">NBRC 14495</strain>
    </source>
</reference>
<dbReference type="RefSeq" id="WP_120319979.1">
    <property type="nucleotide sequence ID" value="NZ_BONH01000049.1"/>
</dbReference>
<keyword evidence="5" id="KW-1185">Reference proteome</keyword>
<proteinExistence type="predicted"/>
<dbReference type="PROSITE" id="PS51462">
    <property type="entry name" value="NUDIX"/>
    <property type="match status" value="1"/>
</dbReference>
<name>A0A8J3KJR9_9ACTN</name>
<keyword evidence="2" id="KW-0378">Hydrolase</keyword>
<evidence type="ECO:0000313" key="4">
    <source>
        <dbReference type="EMBL" id="GIG02210.1"/>
    </source>
</evidence>
<dbReference type="InterPro" id="IPR015797">
    <property type="entry name" value="NUDIX_hydrolase-like_dom_sf"/>
</dbReference>
<protein>
    <recommendedName>
        <fullName evidence="3">Nudix hydrolase domain-containing protein</fullName>
    </recommendedName>
</protein>
<feature type="domain" description="Nudix hydrolase" evidence="3">
    <location>
        <begin position="34"/>
        <end position="170"/>
    </location>
</feature>
<dbReference type="SUPFAM" id="SSF55811">
    <property type="entry name" value="Nudix"/>
    <property type="match status" value="1"/>
</dbReference>
<evidence type="ECO:0000313" key="5">
    <source>
        <dbReference type="Proteomes" id="UP000659904"/>
    </source>
</evidence>
<dbReference type="Pfam" id="PF00293">
    <property type="entry name" value="NUDIX"/>
    <property type="match status" value="1"/>
</dbReference>
<dbReference type="GO" id="GO:0016787">
    <property type="term" value="F:hydrolase activity"/>
    <property type="evidence" value="ECO:0007669"/>
    <property type="project" value="UniProtKB-KW"/>
</dbReference>